<dbReference type="Proteomes" id="UP000811619">
    <property type="component" value="Unassembled WGS sequence"/>
</dbReference>
<gene>
    <name evidence="1" type="ORF">E4U42_003470</name>
</gene>
<sequence length="111" mass="11940">MSLTARIALDGDDGREPEDYFSASLGVIFPDDVTCQHGDAEQSLVYTSPNLPKPLHLALADPADDADRRLFSHHLWNSSLLLAELVEGHSLGAADGQDVVGKAALFDVRGR</sequence>
<comment type="caution">
    <text evidence="1">The sequence shown here is derived from an EMBL/GenBank/DDBJ whole genome shotgun (WGS) entry which is preliminary data.</text>
</comment>
<keyword evidence="2" id="KW-1185">Reference proteome</keyword>
<protein>
    <submittedName>
        <fullName evidence="1">Uncharacterized protein</fullName>
    </submittedName>
</protein>
<name>A0A8K0J9G4_9HYPO</name>
<feature type="non-terminal residue" evidence="1">
    <location>
        <position position="111"/>
    </location>
</feature>
<dbReference type="AlphaFoldDB" id="A0A8K0J9G4"/>
<dbReference type="OrthoDB" id="407325at2759"/>
<evidence type="ECO:0000313" key="2">
    <source>
        <dbReference type="Proteomes" id="UP000811619"/>
    </source>
</evidence>
<proteinExistence type="predicted"/>
<evidence type="ECO:0000313" key="1">
    <source>
        <dbReference type="EMBL" id="KAG5926269.1"/>
    </source>
</evidence>
<reference evidence="1" key="1">
    <citation type="journal article" date="2020" name="bioRxiv">
        <title>Whole genome comparisons of ergot fungi reveals the divergence and evolution of species within the genus Claviceps are the result of varying mechanisms driving genome evolution and host range expansion.</title>
        <authorList>
            <person name="Wyka S.A."/>
            <person name="Mondo S.J."/>
            <person name="Liu M."/>
            <person name="Dettman J."/>
            <person name="Nalam V."/>
            <person name="Broders K.D."/>
        </authorList>
    </citation>
    <scope>NUCLEOTIDE SEQUENCE</scope>
    <source>
        <strain evidence="1">CCC 489</strain>
    </source>
</reference>
<organism evidence="1 2">
    <name type="scientific">Claviceps africana</name>
    <dbReference type="NCBI Taxonomy" id="83212"/>
    <lineage>
        <taxon>Eukaryota</taxon>
        <taxon>Fungi</taxon>
        <taxon>Dikarya</taxon>
        <taxon>Ascomycota</taxon>
        <taxon>Pezizomycotina</taxon>
        <taxon>Sordariomycetes</taxon>
        <taxon>Hypocreomycetidae</taxon>
        <taxon>Hypocreales</taxon>
        <taxon>Clavicipitaceae</taxon>
        <taxon>Claviceps</taxon>
    </lineage>
</organism>
<accession>A0A8K0J9G4</accession>
<dbReference type="EMBL" id="SRPY01000281">
    <property type="protein sequence ID" value="KAG5926269.1"/>
    <property type="molecule type" value="Genomic_DNA"/>
</dbReference>